<keyword evidence="10" id="KW-0067">ATP-binding</keyword>
<dbReference type="SMART" id="SM00448">
    <property type="entry name" value="REC"/>
    <property type="match status" value="2"/>
</dbReference>
<dbReference type="SMART" id="SM00388">
    <property type="entry name" value="HisKA"/>
    <property type="match status" value="1"/>
</dbReference>
<evidence type="ECO:0000256" key="4">
    <source>
        <dbReference type="ARBA" id="ARBA00022475"/>
    </source>
</evidence>
<dbReference type="CDD" id="cd17546">
    <property type="entry name" value="REC_hyHK_CKI1_RcsC-like"/>
    <property type="match status" value="2"/>
</dbReference>
<dbReference type="Gene3D" id="3.40.50.2300">
    <property type="match status" value="2"/>
</dbReference>
<dbReference type="InterPro" id="IPR003661">
    <property type="entry name" value="HisK_dim/P_dom"/>
</dbReference>
<evidence type="ECO:0000256" key="5">
    <source>
        <dbReference type="ARBA" id="ARBA00022553"/>
    </source>
</evidence>
<keyword evidence="5 14" id="KW-0597">Phosphoprotein</keyword>
<dbReference type="Pfam" id="PF00512">
    <property type="entry name" value="HisKA"/>
    <property type="match status" value="1"/>
</dbReference>
<dbReference type="PANTHER" id="PTHR45339:SF1">
    <property type="entry name" value="HYBRID SIGNAL TRANSDUCTION HISTIDINE KINASE J"/>
    <property type="match status" value="1"/>
</dbReference>
<accession>A0A9E8KNQ8</accession>
<dbReference type="AlphaFoldDB" id="A0A9E8KNQ8"/>
<keyword evidence="11 15" id="KW-1133">Transmembrane helix</keyword>
<evidence type="ECO:0000256" key="13">
    <source>
        <dbReference type="ARBA" id="ARBA00023136"/>
    </source>
</evidence>
<dbReference type="Proteomes" id="UP001164472">
    <property type="component" value="Chromosome"/>
</dbReference>
<gene>
    <name evidence="18" type="ORF">NNL22_10410</name>
</gene>
<dbReference type="CDD" id="cd16922">
    <property type="entry name" value="HATPase_EvgS-ArcB-TorS-like"/>
    <property type="match status" value="1"/>
</dbReference>
<keyword evidence="8" id="KW-0547">Nucleotide-binding</keyword>
<feature type="modified residue" description="4-aspartylphosphate" evidence="14">
    <location>
        <position position="709"/>
    </location>
</feature>
<dbReference type="InterPro" id="IPR036890">
    <property type="entry name" value="HATPase_C_sf"/>
</dbReference>
<evidence type="ECO:0000256" key="1">
    <source>
        <dbReference type="ARBA" id="ARBA00000085"/>
    </source>
</evidence>
<feature type="transmembrane region" description="Helical" evidence="15">
    <location>
        <begin position="20"/>
        <end position="41"/>
    </location>
</feature>
<dbReference type="InterPro" id="IPR003594">
    <property type="entry name" value="HATPase_dom"/>
</dbReference>
<comment type="catalytic activity">
    <reaction evidence="1">
        <text>ATP + protein L-histidine = ADP + protein N-phospho-L-histidine.</text>
        <dbReference type="EC" id="2.7.13.3"/>
    </reaction>
</comment>
<dbReference type="CDD" id="cd00082">
    <property type="entry name" value="HisKA"/>
    <property type="match status" value="1"/>
</dbReference>
<evidence type="ECO:0000256" key="8">
    <source>
        <dbReference type="ARBA" id="ARBA00022741"/>
    </source>
</evidence>
<dbReference type="GO" id="GO:0000155">
    <property type="term" value="F:phosphorelay sensor kinase activity"/>
    <property type="evidence" value="ECO:0007669"/>
    <property type="project" value="InterPro"/>
</dbReference>
<comment type="subcellular location">
    <subcellularLocation>
        <location evidence="2">Cell membrane</location>
        <topology evidence="2">Multi-pass membrane protein</topology>
    </subcellularLocation>
</comment>
<proteinExistence type="predicted"/>
<dbReference type="RefSeq" id="WP_251809601.1">
    <property type="nucleotide sequence ID" value="NZ_CP101527.1"/>
</dbReference>
<keyword evidence="19" id="KW-1185">Reference proteome</keyword>
<dbReference type="PROSITE" id="PS50110">
    <property type="entry name" value="RESPONSE_REGULATORY"/>
    <property type="match status" value="2"/>
</dbReference>
<feature type="transmembrane region" description="Helical" evidence="15">
    <location>
        <begin position="155"/>
        <end position="181"/>
    </location>
</feature>
<dbReference type="PANTHER" id="PTHR45339">
    <property type="entry name" value="HYBRID SIGNAL TRANSDUCTION HISTIDINE KINASE J"/>
    <property type="match status" value="1"/>
</dbReference>
<dbReference type="InterPro" id="IPR005467">
    <property type="entry name" value="His_kinase_dom"/>
</dbReference>
<evidence type="ECO:0000256" key="14">
    <source>
        <dbReference type="PROSITE-ProRule" id="PRU00169"/>
    </source>
</evidence>
<sequence>MLLKDLLQYFKLRPLATRVLAYILIFSTFVAIFSTGVQLYFDFKREVESIKSSLDQVSDTFSDSLSNSLWHVDKDELNLHLNGIRKLQNINFVSVSTGYGDVVSLGEMPTDKRRVSRSYPLVYKRPHDNVEAHWLGELTIVASLHPVYEHLWGKALIILVSQSIKTFVVSIFILLIVRVLVTKHLETMSRYTRNLDMENLSDPLKLKRKAPRKPDELTDVVYALNQMRLRLYRETNRLKQSESQSIDERDQAIQASKAKSLFLANMSHELRTPMNGVLGFSSLLLDTSLDNEQREYVQTIQGSAESLLGIVNDILDISRIESGKLIIEPIAFSLRNTIIDVIGLLGKKAEAKGIALETRIDPELPMLLEGDPVRLRQILINLTSNAIKFTSQGHVLISIEYIKQTDNDIELRMAVEDTGIGISEEHQRTIFEEFKQADPSTTRKYGGSGLGLAICKQLIELMGGQIGLESEENKGSSFWVTLSLPMVREPLTNVLEDMNALEGVRILVLDSYELSRKITLESLNQWGVQFDSANTAGDALRSLELAADTGQPFDMILMDDFMPDMDGMDFCEIVRSAPQWKDISLVVLSSNPQRGDASRFGSAGVNGFLSKQLRDQYLRAAINQVFSDKLANKKRLVTRFTIQGQDAPRSEEISSNGSVNVLLVEDNIVNQKLAARMLEKAGCKVDVANNGKEAVKRWLDENYQMIFMDCMMPIMDGYEATREIRRQEKEFGLSRTPIIALTANAMEGERERCQDAGMDEFITKPVKAKQLKSAVELYLEA</sequence>
<dbReference type="Gene3D" id="3.30.565.10">
    <property type="entry name" value="Histidine kinase-like ATPase, C-terminal domain"/>
    <property type="match status" value="1"/>
</dbReference>
<keyword evidence="13 15" id="KW-0472">Membrane</keyword>
<dbReference type="EC" id="2.7.13.3" evidence="3"/>
<evidence type="ECO:0000256" key="15">
    <source>
        <dbReference type="SAM" id="Phobius"/>
    </source>
</evidence>
<keyword evidence="7 15" id="KW-0812">Transmembrane</keyword>
<keyword evidence="6" id="KW-0808">Transferase</keyword>
<evidence type="ECO:0000259" key="16">
    <source>
        <dbReference type="PROSITE" id="PS50109"/>
    </source>
</evidence>
<evidence type="ECO:0000256" key="12">
    <source>
        <dbReference type="ARBA" id="ARBA00023012"/>
    </source>
</evidence>
<evidence type="ECO:0000313" key="19">
    <source>
        <dbReference type="Proteomes" id="UP001164472"/>
    </source>
</evidence>
<evidence type="ECO:0000256" key="2">
    <source>
        <dbReference type="ARBA" id="ARBA00004651"/>
    </source>
</evidence>
<dbReference type="InterPro" id="IPR004358">
    <property type="entry name" value="Sig_transdc_His_kin-like_C"/>
</dbReference>
<dbReference type="Pfam" id="PF00072">
    <property type="entry name" value="Response_reg"/>
    <property type="match status" value="2"/>
</dbReference>
<evidence type="ECO:0000256" key="9">
    <source>
        <dbReference type="ARBA" id="ARBA00022777"/>
    </source>
</evidence>
<dbReference type="FunFam" id="3.30.565.10:FF:000010">
    <property type="entry name" value="Sensor histidine kinase RcsC"/>
    <property type="match status" value="1"/>
</dbReference>
<name>A0A9E8KNQ8_9ALTE</name>
<dbReference type="SUPFAM" id="SSF47384">
    <property type="entry name" value="Homodimeric domain of signal transducing histidine kinase"/>
    <property type="match status" value="1"/>
</dbReference>
<keyword evidence="4" id="KW-1003">Cell membrane</keyword>
<feature type="domain" description="Histidine kinase" evidence="16">
    <location>
        <begin position="265"/>
        <end position="486"/>
    </location>
</feature>
<evidence type="ECO:0000256" key="10">
    <source>
        <dbReference type="ARBA" id="ARBA00022840"/>
    </source>
</evidence>
<keyword evidence="12" id="KW-0902">Two-component regulatory system</keyword>
<dbReference type="PROSITE" id="PS50109">
    <property type="entry name" value="HIS_KIN"/>
    <property type="match status" value="1"/>
</dbReference>
<dbReference type="InterPro" id="IPR001789">
    <property type="entry name" value="Sig_transdc_resp-reg_receiver"/>
</dbReference>
<dbReference type="FunFam" id="1.10.287.130:FF:000003">
    <property type="entry name" value="Histidine kinase"/>
    <property type="match status" value="1"/>
</dbReference>
<dbReference type="KEGG" id="asem:NNL22_10410"/>
<evidence type="ECO:0000256" key="7">
    <source>
        <dbReference type="ARBA" id="ARBA00022692"/>
    </source>
</evidence>
<dbReference type="PRINTS" id="PR00344">
    <property type="entry name" value="BCTRLSENSOR"/>
</dbReference>
<dbReference type="Gene3D" id="1.10.287.130">
    <property type="match status" value="1"/>
</dbReference>
<feature type="modified residue" description="4-aspartylphosphate" evidence="14">
    <location>
        <position position="559"/>
    </location>
</feature>
<dbReference type="SUPFAM" id="SSF55874">
    <property type="entry name" value="ATPase domain of HSP90 chaperone/DNA topoisomerase II/histidine kinase"/>
    <property type="match status" value="1"/>
</dbReference>
<evidence type="ECO:0000313" key="18">
    <source>
        <dbReference type="EMBL" id="UZW73460.1"/>
    </source>
</evidence>
<dbReference type="GO" id="GO:0005886">
    <property type="term" value="C:plasma membrane"/>
    <property type="evidence" value="ECO:0007669"/>
    <property type="project" value="UniProtKB-SubCell"/>
</dbReference>
<dbReference type="Pfam" id="PF17149">
    <property type="entry name" value="CHASE5"/>
    <property type="match status" value="1"/>
</dbReference>
<feature type="domain" description="Response regulatory" evidence="17">
    <location>
        <begin position="660"/>
        <end position="779"/>
    </location>
</feature>
<dbReference type="Pfam" id="PF02518">
    <property type="entry name" value="HATPase_c"/>
    <property type="match status" value="1"/>
</dbReference>
<evidence type="ECO:0000256" key="6">
    <source>
        <dbReference type="ARBA" id="ARBA00022679"/>
    </source>
</evidence>
<reference evidence="18" key="1">
    <citation type="submission" date="2022-07" db="EMBL/GenBank/DDBJ databases">
        <title>Alkalimarinus sp. nov., isolated from gut of a Alitta virens.</title>
        <authorList>
            <person name="Yang A.I."/>
            <person name="Shin N.-R."/>
        </authorList>
    </citation>
    <scope>NUCLEOTIDE SEQUENCE</scope>
    <source>
        <strain evidence="18">FA028</strain>
    </source>
</reference>
<dbReference type="InterPro" id="IPR036097">
    <property type="entry name" value="HisK_dim/P_sf"/>
</dbReference>
<evidence type="ECO:0000256" key="3">
    <source>
        <dbReference type="ARBA" id="ARBA00012438"/>
    </source>
</evidence>
<keyword evidence="9" id="KW-0418">Kinase</keyword>
<dbReference type="GO" id="GO:0005524">
    <property type="term" value="F:ATP binding"/>
    <property type="evidence" value="ECO:0007669"/>
    <property type="project" value="UniProtKB-KW"/>
</dbReference>
<dbReference type="InterPro" id="IPR011006">
    <property type="entry name" value="CheY-like_superfamily"/>
</dbReference>
<organism evidence="18 19">
    <name type="scientific">Alkalimarinus sediminis</name>
    <dbReference type="NCBI Taxonomy" id="1632866"/>
    <lineage>
        <taxon>Bacteria</taxon>
        <taxon>Pseudomonadati</taxon>
        <taxon>Pseudomonadota</taxon>
        <taxon>Gammaproteobacteria</taxon>
        <taxon>Alteromonadales</taxon>
        <taxon>Alteromonadaceae</taxon>
        <taxon>Alkalimarinus</taxon>
    </lineage>
</organism>
<dbReference type="EMBL" id="CP101527">
    <property type="protein sequence ID" value="UZW73460.1"/>
    <property type="molecule type" value="Genomic_DNA"/>
</dbReference>
<dbReference type="SUPFAM" id="SSF52172">
    <property type="entry name" value="CheY-like"/>
    <property type="match status" value="2"/>
</dbReference>
<dbReference type="SMART" id="SM00387">
    <property type="entry name" value="HATPase_c"/>
    <property type="match status" value="1"/>
</dbReference>
<feature type="domain" description="Response regulatory" evidence="17">
    <location>
        <begin position="505"/>
        <end position="626"/>
    </location>
</feature>
<evidence type="ECO:0000259" key="17">
    <source>
        <dbReference type="PROSITE" id="PS50110"/>
    </source>
</evidence>
<dbReference type="InterPro" id="IPR033414">
    <property type="entry name" value="Sensor_dom"/>
</dbReference>
<evidence type="ECO:0000256" key="11">
    <source>
        <dbReference type="ARBA" id="ARBA00022989"/>
    </source>
</evidence>
<protein>
    <recommendedName>
        <fullName evidence="3">histidine kinase</fullName>
        <ecNumber evidence="3">2.7.13.3</ecNumber>
    </recommendedName>
</protein>